<feature type="transmembrane region" description="Helical" evidence="7">
    <location>
        <begin position="1095"/>
        <end position="1120"/>
    </location>
</feature>
<name>A0A977KB28_9CREN</name>
<evidence type="ECO:0000256" key="3">
    <source>
        <dbReference type="ARBA" id="ARBA00022475"/>
    </source>
</evidence>
<dbReference type="SUPFAM" id="SSF82866">
    <property type="entry name" value="Multidrug efflux transporter AcrB transmembrane domain"/>
    <property type="match status" value="2"/>
</dbReference>
<feature type="domain" description="Membrane transport protein MMPL" evidence="8">
    <location>
        <begin position="618"/>
        <end position="820"/>
    </location>
</feature>
<keyword evidence="10" id="KW-1185">Reference proteome</keyword>
<evidence type="ECO:0000256" key="1">
    <source>
        <dbReference type="ARBA" id="ARBA00004651"/>
    </source>
</evidence>
<accession>A0A977KB28</accession>
<dbReference type="PANTHER" id="PTHR33406">
    <property type="entry name" value="MEMBRANE PROTEIN MJ1562-RELATED"/>
    <property type="match status" value="1"/>
</dbReference>
<gene>
    <name evidence="9" type="ORF">IPA_03870</name>
</gene>
<dbReference type="EMBL" id="CP006868">
    <property type="protein sequence ID" value="UXD22360.1"/>
    <property type="molecule type" value="Genomic_DNA"/>
</dbReference>
<proteinExistence type="inferred from homology"/>
<keyword evidence="5 7" id="KW-1133">Transmembrane helix</keyword>
<feature type="domain" description="Membrane transport protein MMPL" evidence="8">
    <location>
        <begin position="1019"/>
        <end position="1210"/>
    </location>
</feature>
<feature type="transmembrane region" description="Helical" evidence="7">
    <location>
        <begin position="1182"/>
        <end position="1208"/>
    </location>
</feature>
<feature type="transmembrane region" description="Helical" evidence="7">
    <location>
        <begin position="855"/>
        <end position="874"/>
    </location>
</feature>
<feature type="transmembrane region" description="Helical" evidence="7">
    <location>
        <begin position="1154"/>
        <end position="1176"/>
    </location>
</feature>
<evidence type="ECO:0000259" key="8">
    <source>
        <dbReference type="Pfam" id="PF03176"/>
    </source>
</evidence>
<feature type="transmembrane region" description="Helical" evidence="7">
    <location>
        <begin position="1038"/>
        <end position="1057"/>
    </location>
</feature>
<evidence type="ECO:0000256" key="4">
    <source>
        <dbReference type="ARBA" id="ARBA00022692"/>
    </source>
</evidence>
<dbReference type="Proteomes" id="UP001063698">
    <property type="component" value="Chromosome"/>
</dbReference>
<feature type="transmembrane region" description="Helical" evidence="7">
    <location>
        <begin position="1064"/>
        <end position="1083"/>
    </location>
</feature>
<organism evidence="9 10">
    <name type="scientific">Ignicoccus pacificus DSM 13166</name>
    <dbReference type="NCBI Taxonomy" id="940294"/>
    <lineage>
        <taxon>Archaea</taxon>
        <taxon>Thermoproteota</taxon>
        <taxon>Thermoprotei</taxon>
        <taxon>Desulfurococcales</taxon>
        <taxon>Desulfurococcaceae</taxon>
        <taxon>Ignicoccus</taxon>
    </lineage>
</organism>
<dbReference type="PANTHER" id="PTHR33406:SF6">
    <property type="entry name" value="MEMBRANE PROTEIN YDGH-RELATED"/>
    <property type="match status" value="1"/>
</dbReference>
<evidence type="ECO:0000256" key="5">
    <source>
        <dbReference type="ARBA" id="ARBA00022989"/>
    </source>
</evidence>
<evidence type="ECO:0000313" key="9">
    <source>
        <dbReference type="EMBL" id="UXD22360.1"/>
    </source>
</evidence>
<evidence type="ECO:0000313" key="10">
    <source>
        <dbReference type="Proteomes" id="UP001063698"/>
    </source>
</evidence>
<feature type="transmembrane region" description="Helical" evidence="7">
    <location>
        <begin position="808"/>
        <end position="834"/>
    </location>
</feature>
<dbReference type="KEGG" id="ipc:IPA_03870"/>
<dbReference type="Gene3D" id="1.20.1640.10">
    <property type="entry name" value="Multidrug efflux transporter AcrB transmembrane domain"/>
    <property type="match status" value="1"/>
</dbReference>
<comment type="subcellular location">
    <subcellularLocation>
        <location evidence="1">Cell membrane</location>
        <topology evidence="1">Multi-pass membrane protein</topology>
    </subcellularLocation>
</comment>
<evidence type="ECO:0000256" key="7">
    <source>
        <dbReference type="SAM" id="Phobius"/>
    </source>
</evidence>
<sequence>MKKYTAPAIIAIALIFAIIASRATITKTSSISMILSPNAESMKVSLLTKSSKTTLSSNAVLIIETKEKYSALSPKFYRELHGAIYKYGLNVSMDYYTLRSKIENSILKGIFNYTKTYYPYISYLKSLVNQLDAVSFYVIGALESAWKLKLFLVNLPKFYHQNYQRSLEFVKAVNHFEKKFYYMELNASENLVYAEYNVTQLLYEIKRAYELFIAVNKAFSNLTMLFKKALYLECSNGTLSIRFISNYLEEHSKGLANSMAPVFSGAVFDTALVWPGNLTSICKKKEQFNYFVMQVLARFISIAPNQMQDLLSHKYLLPKETVRALSTLALSIGPNATRDIINSALSEALRVIFNLDTKTTTLALKAINGDREAFASLVILFSGISDPCLTKVAYESLITNTSFTFNVNECELQKLRNLAERYAPKPYDPSVLEAAMAYGSLNGQWAKYLTFYTTYMTLLSKSIPPQIAYSIASTGEVKNLTKVLYIYLNNSGTLYAKEIAIATATSKDFEHARRKALLLVFSKFAKEMVSGGLSPEAVSVLLNYLLAWSPGLTNEMINEIVYKTALIELQQKASQNPFLPLINKVIDLNSFIKKVVWCNSLKCALEVSKEYGIIASNNFMEKYVTLDVLVGKDGKHLIVMLSGDVTYPKVLSISSELKKLREVKSVSYTGRSLLNTDIQRSVTKSLDEINKIATIFVLIALLFSTRSLKLSIIPVIIIYIVLQYYKVLVLLVSNLIKVYPSSIDLIVATATILGMGIDYSLYAAHKYSVERSIKKALRPVLLASSMASTGFIIFGLLSVILLPSLATLGLFIPLAIMFTATVGPLLTFTIVDLIKIQEEEEVRKIPFLTAVSIDFPKLTIFTVLILAAISLYVIRVAPPGYDLFLFLPSNAPSAQGLKVLQDYSSPGITGPTVVLLKLKQNASLVEAGKQVESLIQYFLEGGYFDHAFTFTRPLGKFISYNPEVLKVVGGFNYIQGNYIKLYLLPHYPPDSNKMIEYIKFMRQFIHEWLKKRGKAFDEALVGGESAMNYDLSTITNTIILNYILPSMILIMAAVLTLAFQRPEFVVSALFGTILPMIVALGAADVVFKVIFHLPLLWVVAPLLVTTVLSVGSDYLVFYLFGIKESFEECKLVIDGECLEKLSVLLYSSAKLSKLIMGFATTFAVAYFALLVSNIWALKQIGLALGLSALLLLISIAYTLVPAVLSLAYRRR</sequence>
<comment type="similarity">
    <text evidence="2">Belongs to the resistance-nodulation-cell division (RND) (TC 2.A.6) family. MmpL subfamily.</text>
</comment>
<keyword evidence="3" id="KW-1003">Cell membrane</keyword>
<dbReference type="GO" id="GO:0005886">
    <property type="term" value="C:plasma membrane"/>
    <property type="evidence" value="ECO:0007669"/>
    <property type="project" value="UniProtKB-SubCell"/>
</dbReference>
<keyword evidence="4 7" id="KW-0812">Transmembrane</keyword>
<evidence type="ECO:0000256" key="2">
    <source>
        <dbReference type="ARBA" id="ARBA00010157"/>
    </source>
</evidence>
<feature type="transmembrane region" description="Helical" evidence="7">
    <location>
        <begin position="776"/>
        <end position="802"/>
    </location>
</feature>
<dbReference type="Pfam" id="PF03176">
    <property type="entry name" value="MMPL"/>
    <property type="match status" value="2"/>
</dbReference>
<evidence type="ECO:0000256" key="6">
    <source>
        <dbReference type="ARBA" id="ARBA00023136"/>
    </source>
</evidence>
<keyword evidence="6 7" id="KW-0472">Membrane</keyword>
<dbReference type="AlphaFoldDB" id="A0A977KB28"/>
<dbReference type="InterPro" id="IPR050545">
    <property type="entry name" value="Mycobact_MmpL"/>
</dbReference>
<reference evidence="9" key="1">
    <citation type="submission" date="2013-11" db="EMBL/GenBank/DDBJ databases">
        <title>Comparative genomics of Ignicoccus.</title>
        <authorList>
            <person name="Podar M."/>
        </authorList>
    </citation>
    <scope>NUCLEOTIDE SEQUENCE</scope>
    <source>
        <strain evidence="9">DSM 13166</strain>
    </source>
</reference>
<protein>
    <recommendedName>
        <fullName evidence="8">Membrane transport protein MMPL domain-containing protein</fullName>
    </recommendedName>
</protein>
<feature type="transmembrane region" description="Helical" evidence="7">
    <location>
        <begin position="712"/>
        <end position="733"/>
    </location>
</feature>
<dbReference type="InterPro" id="IPR004869">
    <property type="entry name" value="MMPL_dom"/>
</dbReference>